<keyword evidence="9" id="KW-1185">Reference proteome</keyword>
<dbReference type="HOGENOM" id="CLU_017646_1_1_2"/>
<feature type="transmembrane region" description="Helical" evidence="6">
    <location>
        <begin position="408"/>
        <end position="425"/>
    </location>
</feature>
<feature type="transmembrane region" description="Helical" evidence="6">
    <location>
        <begin position="298"/>
        <end position="317"/>
    </location>
</feature>
<keyword evidence="5 6" id="KW-0472">Membrane</keyword>
<evidence type="ECO:0000256" key="5">
    <source>
        <dbReference type="ARBA" id="ARBA00023136"/>
    </source>
</evidence>
<feature type="domain" description="Type II secretion system protein GspF" evidence="7">
    <location>
        <begin position="155"/>
        <end position="283"/>
    </location>
</feature>
<dbReference type="GO" id="GO:0005886">
    <property type="term" value="C:plasma membrane"/>
    <property type="evidence" value="ECO:0007669"/>
    <property type="project" value="UniProtKB-SubCell"/>
</dbReference>
<dbReference type="KEGG" id="gah:GAH_00289"/>
<dbReference type="InterPro" id="IPR056569">
    <property type="entry name" value="ArlJ-like"/>
</dbReference>
<keyword evidence="4 6" id="KW-1133">Transmembrane helix</keyword>
<gene>
    <name evidence="8" type="ORF">GAH_00289</name>
</gene>
<keyword evidence="8" id="KW-0969">Cilium</keyword>
<dbReference type="RefSeq" id="WP_048094361.1">
    <property type="nucleotide sequence ID" value="NZ_CP011267.1"/>
</dbReference>
<dbReference type="InParanoid" id="A0A0F7IJD3"/>
<feature type="transmembrane region" description="Helical" evidence="6">
    <location>
        <begin position="47"/>
        <end position="68"/>
    </location>
</feature>
<dbReference type="Gene3D" id="1.20.81.30">
    <property type="entry name" value="Type II secretion system (T2SS), domain F"/>
    <property type="match status" value="1"/>
</dbReference>
<evidence type="ECO:0000256" key="2">
    <source>
        <dbReference type="ARBA" id="ARBA00022475"/>
    </source>
</evidence>
<dbReference type="Proteomes" id="UP000034723">
    <property type="component" value="Chromosome"/>
</dbReference>
<feature type="transmembrane region" description="Helical" evidence="6">
    <location>
        <begin position="264"/>
        <end position="286"/>
    </location>
</feature>
<feature type="transmembrane region" description="Helical" evidence="6">
    <location>
        <begin position="569"/>
        <end position="587"/>
    </location>
</feature>
<keyword evidence="3 6" id="KW-0812">Transmembrane</keyword>
<name>A0A0F7IJD3_9EURY</name>
<keyword evidence="2" id="KW-1003">Cell membrane</keyword>
<sequence length="641" mass="73555">MYAPGFLKRRYSRKYLKNREKYEELEKALRSSRLPLTVYELLASSSFYSLLTFVLTTLLFSLVLAFPLHDVSTAFVNLVLDRLSGVSFYADRLSSFLTPDAAGKLRLYMLEYYFLLSVIPGYVAYRLVKYLILSYPFFVRDRRKGEIDLYVPHAINMMYGMAVGGLSPVEIMREISKLEHLFGELSVEFREVLKNFEVFRKDIFTSLRYVRDTTPSRRLSAFLDSLIVVLQGGGSFSSYLKSKSEEYEEEQEITFSEATSFMEILFEIYISIFMMFPMLLLIVLVVSKFVSGNVMDGYVYLMYVTLPLASAFIIMLAKSTLPFPKAEIRRVREEVHGTHVCIYDKPVRRYKFRRVKKALSSVFRLLTHPYTTPIAYMDLRIAAAHVLIFSAVVIFALTRYGYLRPEDYAIPAFVVFLALVAIVEVKHRIIRSAEEKLPEFFSEFAMLNESGVSIFEGVRLVSKSGTDVLSREFRNISRYIELGLPLTRSIARLSYRIRSEIFAKAIPIAVKALETNTSIKDAFTTVSRYVEAELNFRKRLKSSLMPYLAIVYMSVGVFLFVSYLLISRFLVVFSGMNVSVMGISATFDVELIRETFMKTVYLVSFLSGIIAGTISEMRVSGGLKHAFILTLMSYLAFTYFI</sequence>
<evidence type="ECO:0000256" key="3">
    <source>
        <dbReference type="ARBA" id="ARBA00022692"/>
    </source>
</evidence>
<dbReference type="STRING" id="113653.GAH_00289"/>
<feature type="transmembrane region" description="Helical" evidence="6">
    <location>
        <begin position="381"/>
        <end position="402"/>
    </location>
</feature>
<comment type="subcellular location">
    <subcellularLocation>
        <location evidence="1">Cell membrane</location>
        <topology evidence="1">Multi-pass membrane protein</topology>
    </subcellularLocation>
</comment>
<feature type="transmembrane region" description="Helical" evidence="6">
    <location>
        <begin position="599"/>
        <end position="617"/>
    </location>
</feature>
<evidence type="ECO:0000313" key="8">
    <source>
        <dbReference type="EMBL" id="AKG92357.1"/>
    </source>
</evidence>
<feature type="domain" description="Type II secretion system protein GspF" evidence="7">
    <location>
        <begin position="440"/>
        <end position="564"/>
    </location>
</feature>
<reference evidence="8 9" key="1">
    <citation type="submission" date="2015-04" db="EMBL/GenBank/DDBJ databases">
        <title>The complete genome sequence of the hyperthermophilic, obligate iron-reducing archaeon Geoglobus ahangari strain 234T.</title>
        <authorList>
            <person name="Manzella M.P."/>
            <person name="Holmes D.E."/>
            <person name="Rocheleau J.M."/>
            <person name="Chung A."/>
            <person name="Reguera G."/>
            <person name="Kashefi K."/>
        </authorList>
    </citation>
    <scope>NUCLEOTIDE SEQUENCE [LARGE SCALE GENOMIC DNA]</scope>
    <source>
        <strain evidence="8 9">234</strain>
    </source>
</reference>
<evidence type="ECO:0000313" key="9">
    <source>
        <dbReference type="Proteomes" id="UP000034723"/>
    </source>
</evidence>
<organism evidence="8 9">
    <name type="scientific">Geoglobus ahangari</name>
    <dbReference type="NCBI Taxonomy" id="113653"/>
    <lineage>
        <taxon>Archaea</taxon>
        <taxon>Methanobacteriati</taxon>
        <taxon>Methanobacteriota</taxon>
        <taxon>Archaeoglobi</taxon>
        <taxon>Archaeoglobales</taxon>
        <taxon>Archaeoglobaceae</taxon>
        <taxon>Geoglobus</taxon>
    </lineage>
</organism>
<evidence type="ECO:0000256" key="1">
    <source>
        <dbReference type="ARBA" id="ARBA00004651"/>
    </source>
</evidence>
<accession>A0A0F7IJD3</accession>
<dbReference type="InterPro" id="IPR042094">
    <property type="entry name" value="T2SS_GspF_sf"/>
</dbReference>
<dbReference type="InterPro" id="IPR018076">
    <property type="entry name" value="T2SS_GspF_dom"/>
</dbReference>
<protein>
    <submittedName>
        <fullName evidence="8">Archaeal flagella assembly protein J</fullName>
    </submittedName>
</protein>
<keyword evidence="8" id="KW-0966">Cell projection</keyword>
<dbReference type="Pfam" id="PF00482">
    <property type="entry name" value="T2SSF"/>
    <property type="match status" value="2"/>
</dbReference>
<dbReference type="AlphaFoldDB" id="A0A0F7IJD3"/>
<dbReference type="PANTHER" id="PTHR35402">
    <property type="entry name" value="INTEGRAL MEMBRANE PROTEIN-RELATED"/>
    <property type="match status" value="1"/>
</dbReference>
<proteinExistence type="predicted"/>
<feature type="transmembrane region" description="Helical" evidence="6">
    <location>
        <begin position="544"/>
        <end position="563"/>
    </location>
</feature>
<feature type="transmembrane region" description="Helical" evidence="6">
    <location>
        <begin position="112"/>
        <end position="133"/>
    </location>
</feature>
<evidence type="ECO:0000256" key="6">
    <source>
        <dbReference type="SAM" id="Phobius"/>
    </source>
</evidence>
<dbReference type="OrthoDB" id="50548at2157"/>
<evidence type="ECO:0000256" key="4">
    <source>
        <dbReference type="ARBA" id="ARBA00022989"/>
    </source>
</evidence>
<dbReference type="PANTHER" id="PTHR35402:SF1">
    <property type="entry name" value="TYPE II SECRETION SYSTEM PROTEIN GSPF DOMAIN-CONTAINING PROTEIN"/>
    <property type="match status" value="1"/>
</dbReference>
<keyword evidence="8" id="KW-0282">Flagellum</keyword>
<dbReference type="EMBL" id="CP011267">
    <property type="protein sequence ID" value="AKG92357.1"/>
    <property type="molecule type" value="Genomic_DNA"/>
</dbReference>
<dbReference type="GeneID" id="24802875"/>
<evidence type="ECO:0000259" key="7">
    <source>
        <dbReference type="Pfam" id="PF00482"/>
    </source>
</evidence>